<evidence type="ECO:0000256" key="2">
    <source>
        <dbReference type="SAM" id="Phobius"/>
    </source>
</evidence>
<feature type="region of interest" description="Disordered" evidence="1">
    <location>
        <begin position="317"/>
        <end position="351"/>
    </location>
</feature>
<name>A0ABR2Z8N9_9AGAR</name>
<feature type="compositionally biased region" description="Basic and acidic residues" evidence="1">
    <location>
        <begin position="196"/>
        <end position="212"/>
    </location>
</feature>
<sequence length="351" mass="37569">MLHVPVVLFSPHSPYQQAGVMKSFPRRILLSALLFASCAAFNVTFPEQTPVNQIFKSQFYASKADFDSTSTGVIGIVLLVPPNPNITCPKGIAGIASGFEKIIDGFTFVQKPDNGSAITGDLLLTPQKEGPHILCAYANAPAFGSQGPSQTGDRSFDIDKLKDISLISNSTQFNVTPGPSSEVSSIPSPTMSPQSPEKDAHGGNRGQWGDHQKPDAAIVGGVVGGVAVICILIAFFFYRRFRYQKKLNQFHREHQLLHQTPPASIFTSTLTSPNHHLVYSAASPPPAGLRSPGSPATIRPRSNIPLGFDETMQKSYHFPSVGSSPSSHSIPLPHEPTLRAQHGPGIGASNV</sequence>
<feature type="region of interest" description="Disordered" evidence="1">
    <location>
        <begin position="171"/>
        <end position="212"/>
    </location>
</feature>
<dbReference type="Proteomes" id="UP001437256">
    <property type="component" value="Unassembled WGS sequence"/>
</dbReference>
<keyword evidence="2" id="KW-0812">Transmembrane</keyword>
<keyword evidence="2" id="KW-1133">Transmembrane helix</keyword>
<dbReference type="EMBL" id="JBBXMP010000566">
    <property type="protein sequence ID" value="KAL0057369.1"/>
    <property type="molecule type" value="Genomic_DNA"/>
</dbReference>
<keyword evidence="2" id="KW-0472">Membrane</keyword>
<keyword evidence="4" id="KW-1185">Reference proteome</keyword>
<comment type="caution">
    <text evidence="3">The sequence shown here is derived from an EMBL/GenBank/DDBJ whole genome shotgun (WGS) entry which is preliminary data.</text>
</comment>
<evidence type="ECO:0000256" key="1">
    <source>
        <dbReference type="SAM" id="MobiDB-lite"/>
    </source>
</evidence>
<organism evidence="3 4">
    <name type="scientific">Marasmius tenuissimus</name>
    <dbReference type="NCBI Taxonomy" id="585030"/>
    <lineage>
        <taxon>Eukaryota</taxon>
        <taxon>Fungi</taxon>
        <taxon>Dikarya</taxon>
        <taxon>Basidiomycota</taxon>
        <taxon>Agaricomycotina</taxon>
        <taxon>Agaricomycetes</taxon>
        <taxon>Agaricomycetidae</taxon>
        <taxon>Agaricales</taxon>
        <taxon>Marasmiineae</taxon>
        <taxon>Marasmiaceae</taxon>
        <taxon>Marasmius</taxon>
    </lineage>
</organism>
<accession>A0ABR2Z8N9</accession>
<feature type="compositionally biased region" description="Low complexity" evidence="1">
    <location>
        <begin position="317"/>
        <end position="332"/>
    </location>
</feature>
<feature type="transmembrane region" description="Helical" evidence="2">
    <location>
        <begin position="216"/>
        <end position="238"/>
    </location>
</feature>
<evidence type="ECO:0000313" key="3">
    <source>
        <dbReference type="EMBL" id="KAL0057369.1"/>
    </source>
</evidence>
<reference evidence="3 4" key="1">
    <citation type="submission" date="2024-05" db="EMBL/GenBank/DDBJ databases">
        <title>A draft genome resource for the thread blight pathogen Marasmius tenuissimus strain MS-2.</title>
        <authorList>
            <person name="Yulfo-Soto G.E."/>
            <person name="Baruah I.K."/>
            <person name="Amoako-Attah I."/>
            <person name="Bukari Y."/>
            <person name="Meinhardt L.W."/>
            <person name="Bailey B.A."/>
            <person name="Cohen S.P."/>
        </authorList>
    </citation>
    <scope>NUCLEOTIDE SEQUENCE [LARGE SCALE GENOMIC DNA]</scope>
    <source>
        <strain evidence="3 4">MS-2</strain>
    </source>
</reference>
<proteinExistence type="predicted"/>
<feature type="compositionally biased region" description="Polar residues" evidence="1">
    <location>
        <begin position="171"/>
        <end position="195"/>
    </location>
</feature>
<gene>
    <name evidence="3" type="ORF">AAF712_015992</name>
</gene>
<evidence type="ECO:0000313" key="4">
    <source>
        <dbReference type="Proteomes" id="UP001437256"/>
    </source>
</evidence>
<protein>
    <submittedName>
        <fullName evidence="3">Uncharacterized protein</fullName>
    </submittedName>
</protein>